<dbReference type="RefSeq" id="WP_108686024.1">
    <property type="nucleotide sequence ID" value="NZ_QCYK01000001.1"/>
</dbReference>
<dbReference type="Gene3D" id="3.40.630.30">
    <property type="match status" value="1"/>
</dbReference>
<dbReference type="AlphaFoldDB" id="A0A2T7BNZ0"/>
<feature type="domain" description="N-acetyltransferase" evidence="2">
    <location>
        <begin position="1"/>
        <end position="160"/>
    </location>
</feature>
<organism evidence="3 4">
    <name type="scientific">Chitinophaga parva</name>
    <dbReference type="NCBI Taxonomy" id="2169414"/>
    <lineage>
        <taxon>Bacteria</taxon>
        <taxon>Pseudomonadati</taxon>
        <taxon>Bacteroidota</taxon>
        <taxon>Chitinophagia</taxon>
        <taxon>Chitinophagales</taxon>
        <taxon>Chitinophagaceae</taxon>
        <taxon>Chitinophaga</taxon>
    </lineage>
</organism>
<dbReference type="InterPro" id="IPR000182">
    <property type="entry name" value="GNAT_dom"/>
</dbReference>
<dbReference type="SUPFAM" id="SSF55729">
    <property type="entry name" value="Acyl-CoA N-acyltransferases (Nat)"/>
    <property type="match status" value="1"/>
</dbReference>
<evidence type="ECO:0000259" key="2">
    <source>
        <dbReference type="PROSITE" id="PS51186"/>
    </source>
</evidence>
<dbReference type="InterPro" id="IPR016181">
    <property type="entry name" value="Acyl_CoA_acyltransferase"/>
</dbReference>
<dbReference type="Pfam" id="PF00583">
    <property type="entry name" value="Acetyltransf_1"/>
    <property type="match status" value="1"/>
</dbReference>
<dbReference type="OrthoDB" id="9799681at2"/>
<evidence type="ECO:0000256" key="1">
    <source>
        <dbReference type="ARBA" id="ARBA00022679"/>
    </source>
</evidence>
<dbReference type="InterPro" id="IPR050769">
    <property type="entry name" value="NAT_camello-type"/>
</dbReference>
<dbReference type="Proteomes" id="UP000244450">
    <property type="component" value="Unassembled WGS sequence"/>
</dbReference>
<name>A0A2T7BNZ0_9BACT</name>
<proteinExistence type="predicted"/>
<dbReference type="PANTHER" id="PTHR13947:SF37">
    <property type="entry name" value="LD18367P"/>
    <property type="match status" value="1"/>
</dbReference>
<dbReference type="PANTHER" id="PTHR13947">
    <property type="entry name" value="GNAT FAMILY N-ACETYLTRANSFERASE"/>
    <property type="match status" value="1"/>
</dbReference>
<comment type="caution">
    <text evidence="3">The sequence shown here is derived from an EMBL/GenBank/DDBJ whole genome shotgun (WGS) entry which is preliminary data.</text>
</comment>
<reference evidence="3 4" key="1">
    <citation type="submission" date="2018-04" db="EMBL/GenBank/DDBJ databases">
        <title>Chitinophaga fuyangensis sp. nov., isolated from soil in a chemical factory.</title>
        <authorList>
            <person name="Chen K."/>
        </authorList>
    </citation>
    <scope>NUCLEOTIDE SEQUENCE [LARGE SCALE GENOMIC DNA]</scope>
    <source>
        <strain evidence="3 4">LY-1</strain>
    </source>
</reference>
<protein>
    <submittedName>
        <fullName evidence="3">GNAT family N-acetyltransferase</fullName>
    </submittedName>
</protein>
<keyword evidence="4" id="KW-1185">Reference proteome</keyword>
<keyword evidence="1 3" id="KW-0808">Transferase</keyword>
<dbReference type="CDD" id="cd04301">
    <property type="entry name" value="NAT_SF"/>
    <property type="match status" value="1"/>
</dbReference>
<dbReference type="GO" id="GO:0008080">
    <property type="term" value="F:N-acetyltransferase activity"/>
    <property type="evidence" value="ECO:0007669"/>
    <property type="project" value="InterPro"/>
</dbReference>
<dbReference type="EMBL" id="QCYK01000001">
    <property type="protein sequence ID" value="PUZ29386.1"/>
    <property type="molecule type" value="Genomic_DNA"/>
</dbReference>
<accession>A0A2T7BNZ0</accession>
<evidence type="ECO:0000313" key="4">
    <source>
        <dbReference type="Proteomes" id="UP000244450"/>
    </source>
</evidence>
<dbReference type="PROSITE" id="PS51186">
    <property type="entry name" value="GNAT"/>
    <property type="match status" value="1"/>
</dbReference>
<evidence type="ECO:0000313" key="3">
    <source>
        <dbReference type="EMBL" id="PUZ29386.1"/>
    </source>
</evidence>
<sequence length="160" mass="17875">MIVSALHDADSAQVINLILPIQQLEFGVPISLEGQPDLVNIDGFYYRDGGGFWGVETDGRLVGTIALKVSEGPIATIRKMFVAKEYRGKELGIATVLLEVLLARCRELGIRDVYLGTVELLKAAHRFYERNGFERIAVEALPESFPRMVPDNVFYHLKLL</sequence>
<gene>
    <name evidence="3" type="ORF">DCC81_08020</name>
</gene>